<dbReference type="AlphaFoldDB" id="N0CNJ3"/>
<accession>N0CNJ3</accession>
<evidence type="ECO:0000256" key="1">
    <source>
        <dbReference type="SAM" id="SignalP"/>
    </source>
</evidence>
<dbReference type="KEGG" id="sfi:SFUL_169"/>
<dbReference type="EMBL" id="CP005080">
    <property type="protein sequence ID" value="AGK75153.1"/>
    <property type="molecule type" value="Genomic_DNA"/>
</dbReference>
<sequence length="137" mass="13788">MGPTTRIRWAAALAAAALVALGTAVPAAASPQSVTSLDVEWASADPGHLPLFFGTLTIGGTYTCTEPAGTTVPVSFTAIQIMPVALPSGAGNLSCGPGVVDAPWSLTSVPTQDVHYGYVSVLTSFNGVALPAEQFTA</sequence>
<dbReference type="RefSeq" id="WP_015606539.1">
    <property type="nucleotide sequence ID" value="NC_021177.1"/>
</dbReference>
<protein>
    <recommendedName>
        <fullName evidence="4">Ig-like domain-containing protein</fullName>
    </recommendedName>
</protein>
<evidence type="ECO:0008006" key="4">
    <source>
        <dbReference type="Google" id="ProtNLM"/>
    </source>
</evidence>
<dbReference type="Proteomes" id="UP000013304">
    <property type="component" value="Chromosome"/>
</dbReference>
<feature type="signal peptide" evidence="1">
    <location>
        <begin position="1"/>
        <end position="29"/>
    </location>
</feature>
<evidence type="ECO:0000313" key="2">
    <source>
        <dbReference type="EMBL" id="AGK75153.1"/>
    </source>
</evidence>
<keyword evidence="1" id="KW-0732">Signal</keyword>
<dbReference type="OrthoDB" id="4326111at2"/>
<reference evidence="2 3" key="1">
    <citation type="submission" date="2013-04" db="EMBL/GenBank/DDBJ databases">
        <title>Complete genome sequence of Streptomyces fulvissimus.</title>
        <authorList>
            <person name="Myronovskyi M."/>
            <person name="Tokovenko B."/>
            <person name="Manderscheid N."/>
            <person name="Petzke L."/>
            <person name="Luzhetskyy A."/>
        </authorList>
    </citation>
    <scope>NUCLEOTIDE SEQUENCE [LARGE SCALE GENOMIC DNA]</scope>
    <source>
        <strain evidence="2 3">DSM 40593</strain>
    </source>
</reference>
<feature type="chain" id="PRO_5004105739" description="Ig-like domain-containing protein" evidence="1">
    <location>
        <begin position="30"/>
        <end position="137"/>
    </location>
</feature>
<gene>
    <name evidence="2" type="ORF">SFUL_169</name>
</gene>
<organism evidence="2 3">
    <name type="scientific">Streptomyces microflavus DSM 40593</name>
    <dbReference type="NCBI Taxonomy" id="1303692"/>
    <lineage>
        <taxon>Bacteria</taxon>
        <taxon>Bacillati</taxon>
        <taxon>Actinomycetota</taxon>
        <taxon>Actinomycetes</taxon>
        <taxon>Kitasatosporales</taxon>
        <taxon>Streptomycetaceae</taxon>
        <taxon>Streptomyces</taxon>
    </lineage>
</organism>
<dbReference type="HOGENOM" id="CLU_1864011_0_0_11"/>
<evidence type="ECO:0000313" key="3">
    <source>
        <dbReference type="Proteomes" id="UP000013304"/>
    </source>
</evidence>
<name>N0CNJ3_STRMI</name>
<proteinExistence type="predicted"/>
<dbReference type="PATRIC" id="fig|1303692.3.peg.169"/>